<dbReference type="AlphaFoldDB" id="A0A1R3GF08"/>
<comment type="caution">
    <text evidence="2">The sequence shown here is derived from an EMBL/GenBank/DDBJ whole genome shotgun (WGS) entry which is preliminary data.</text>
</comment>
<keyword evidence="1" id="KW-0812">Transmembrane</keyword>
<accession>A0A1R3GF08</accession>
<feature type="transmembrane region" description="Helical" evidence="1">
    <location>
        <begin position="36"/>
        <end position="58"/>
    </location>
</feature>
<organism evidence="2 3">
    <name type="scientific">Corchorus olitorius</name>
    <dbReference type="NCBI Taxonomy" id="93759"/>
    <lineage>
        <taxon>Eukaryota</taxon>
        <taxon>Viridiplantae</taxon>
        <taxon>Streptophyta</taxon>
        <taxon>Embryophyta</taxon>
        <taxon>Tracheophyta</taxon>
        <taxon>Spermatophyta</taxon>
        <taxon>Magnoliopsida</taxon>
        <taxon>eudicotyledons</taxon>
        <taxon>Gunneridae</taxon>
        <taxon>Pentapetalae</taxon>
        <taxon>rosids</taxon>
        <taxon>malvids</taxon>
        <taxon>Malvales</taxon>
        <taxon>Malvaceae</taxon>
        <taxon>Grewioideae</taxon>
        <taxon>Apeibeae</taxon>
        <taxon>Corchorus</taxon>
    </lineage>
</organism>
<evidence type="ECO:0000313" key="3">
    <source>
        <dbReference type="Proteomes" id="UP000187203"/>
    </source>
</evidence>
<dbReference type="EMBL" id="AWUE01022713">
    <property type="protein sequence ID" value="OMO56641.1"/>
    <property type="molecule type" value="Genomic_DNA"/>
</dbReference>
<keyword evidence="1" id="KW-1133">Transmembrane helix</keyword>
<keyword evidence="3" id="KW-1185">Reference proteome</keyword>
<protein>
    <submittedName>
        <fullName evidence="2">Uncharacterized protein</fullName>
    </submittedName>
</protein>
<evidence type="ECO:0000313" key="2">
    <source>
        <dbReference type="EMBL" id="OMO56641.1"/>
    </source>
</evidence>
<dbReference type="Proteomes" id="UP000187203">
    <property type="component" value="Unassembled WGS sequence"/>
</dbReference>
<evidence type="ECO:0000256" key="1">
    <source>
        <dbReference type="SAM" id="Phobius"/>
    </source>
</evidence>
<name>A0A1R3GF08_9ROSI</name>
<reference evidence="3" key="1">
    <citation type="submission" date="2013-09" db="EMBL/GenBank/DDBJ databases">
        <title>Corchorus olitorius genome sequencing.</title>
        <authorList>
            <person name="Alam M."/>
            <person name="Haque M.S."/>
            <person name="Islam M.S."/>
            <person name="Emdad E.M."/>
            <person name="Islam M.M."/>
            <person name="Ahmed B."/>
            <person name="Halim A."/>
            <person name="Hossen Q.M.M."/>
            <person name="Hossain M.Z."/>
            <person name="Ahmed R."/>
            <person name="Khan M.M."/>
            <person name="Islam R."/>
            <person name="Rashid M.M."/>
            <person name="Khan S.A."/>
            <person name="Rahman M.S."/>
            <person name="Alam M."/>
            <person name="Yahiya A.S."/>
            <person name="Khan M.S."/>
            <person name="Azam M.S."/>
            <person name="Haque T."/>
            <person name="Lashkar M.Z.H."/>
            <person name="Akhand A.I."/>
            <person name="Morshed G."/>
            <person name="Roy S."/>
            <person name="Uddin K.S."/>
            <person name="Rabeya T."/>
            <person name="Hossain A.S."/>
            <person name="Chowdhury A."/>
            <person name="Snigdha A.R."/>
            <person name="Mortoza M.S."/>
            <person name="Matin S.A."/>
            <person name="Hoque S.M.E."/>
            <person name="Islam M.K."/>
            <person name="Roy D.K."/>
            <person name="Haider R."/>
            <person name="Moosa M.M."/>
            <person name="Elias S.M."/>
            <person name="Hasan A.M."/>
            <person name="Jahan S."/>
            <person name="Shafiuddin M."/>
            <person name="Mahmood N."/>
            <person name="Shommy N.S."/>
        </authorList>
    </citation>
    <scope>NUCLEOTIDE SEQUENCE [LARGE SCALE GENOMIC DNA]</scope>
    <source>
        <strain evidence="3">cv. O-4</strain>
    </source>
</reference>
<gene>
    <name evidence="2" type="ORF">COLO4_35586</name>
</gene>
<proteinExistence type="predicted"/>
<keyword evidence="1" id="KW-0472">Membrane</keyword>
<sequence length="59" mass="6698">MMPSWLQCHEMDYLDGKPVTILVCVKEWFKCTGLTFLFAPILVCLALECFNLLMGSALL</sequence>